<reference evidence="4 5" key="1">
    <citation type="submission" date="2019-06" db="EMBL/GenBank/DDBJ databases">
        <title>Genome Sequence of the Brown Rot Fungal Pathogen Monilinia fructicola.</title>
        <authorList>
            <person name="De Miccolis Angelini R.M."/>
            <person name="Landi L."/>
            <person name="Abate D."/>
            <person name="Pollastro S."/>
            <person name="Romanazzi G."/>
            <person name="Faretra F."/>
        </authorList>
    </citation>
    <scope>NUCLEOTIDE SEQUENCE [LARGE SCALE GENOMIC DNA]</scope>
    <source>
        <strain evidence="4 5">Mfrc123</strain>
    </source>
</reference>
<dbReference type="Proteomes" id="UP000322873">
    <property type="component" value="Unassembled WGS sequence"/>
</dbReference>
<feature type="region of interest" description="Disordered" evidence="2">
    <location>
        <begin position="63"/>
        <end position="114"/>
    </location>
</feature>
<dbReference type="VEuPathDB" id="FungiDB:MFRU_067g00210"/>
<dbReference type="InterPro" id="IPR003734">
    <property type="entry name" value="DUF155"/>
</dbReference>
<feature type="domain" description="DUF155" evidence="3">
    <location>
        <begin position="183"/>
        <end position="340"/>
    </location>
</feature>
<dbReference type="GO" id="GO:0005739">
    <property type="term" value="C:mitochondrion"/>
    <property type="evidence" value="ECO:0007669"/>
    <property type="project" value="UniProtKB-ARBA"/>
</dbReference>
<accession>A0A5M9JF26</accession>
<dbReference type="EMBL" id="VICG01000012">
    <property type="protein sequence ID" value="KAA8566422.1"/>
    <property type="molecule type" value="Genomic_DNA"/>
</dbReference>
<protein>
    <recommendedName>
        <fullName evidence="3">DUF155 domain-containing protein</fullName>
    </recommendedName>
</protein>
<keyword evidence="5" id="KW-1185">Reference proteome</keyword>
<proteinExistence type="inferred from homology"/>
<dbReference type="InterPro" id="IPR051624">
    <property type="entry name" value="RMD1/Sad1-interacting"/>
</dbReference>
<dbReference type="AlphaFoldDB" id="A0A5M9JF26"/>
<evidence type="ECO:0000313" key="5">
    <source>
        <dbReference type="Proteomes" id="UP000322873"/>
    </source>
</evidence>
<comment type="caution">
    <text evidence="4">The sequence shown here is derived from an EMBL/GenBank/DDBJ whole genome shotgun (WGS) entry which is preliminary data.</text>
</comment>
<dbReference type="Pfam" id="PF02582">
    <property type="entry name" value="DUF155"/>
    <property type="match status" value="1"/>
</dbReference>
<sequence>MVCLARSTVVMKSFYRSFSSVVVRRPVGENNSRFPYRCLHASAPTPHPRNRNFFSSNATLQQDIASSNDGPTTELKPVQKRKPLRSPAGKTSLRRVAVEAQRSRQNITRPAATSENVEGTNRVIAISVADHFDMEAVARILRSHGFSIDPDGTGFESDEVIHTRGVNNGDIFQPKTLLPAAIDSHVGDVEIEDLECEEDPKRENSSIRGDIIVLGTKDSPSEGRLSSRVDTTLAKIAFSSGLARSTKLAVLETMLSKYFESTKAIPTLLSRGSRLPFNRQFMLQKTGELLDLRARLNHYSELTDSLPDLFWDSRHELGLEGYYDQVGRALDVGVRIKTLNQKMDYAQEIATILRETMSEKHSIHLEWIIIVLIAVEVGFELRRLWKERSERLEKEIVKGNGT</sequence>
<gene>
    <name evidence="4" type="ORF">EYC84_008987</name>
</gene>
<dbReference type="PANTHER" id="PTHR16255">
    <property type="entry name" value="REQUIRED FOR MEIOTIC NUCLEAR DIVISION PROTEIN 1 HOMOLOG"/>
    <property type="match status" value="1"/>
</dbReference>
<name>A0A5M9JF26_MONFR</name>
<comment type="similarity">
    <text evidence="1">Belongs to the RMD1/sif2 family.</text>
</comment>
<evidence type="ECO:0000259" key="3">
    <source>
        <dbReference type="Pfam" id="PF02582"/>
    </source>
</evidence>
<feature type="compositionally biased region" description="Polar residues" evidence="2">
    <location>
        <begin position="103"/>
        <end position="114"/>
    </location>
</feature>
<organism evidence="4 5">
    <name type="scientific">Monilinia fructicola</name>
    <name type="common">Brown rot fungus</name>
    <name type="synonym">Ciboria fructicola</name>
    <dbReference type="NCBI Taxonomy" id="38448"/>
    <lineage>
        <taxon>Eukaryota</taxon>
        <taxon>Fungi</taxon>
        <taxon>Dikarya</taxon>
        <taxon>Ascomycota</taxon>
        <taxon>Pezizomycotina</taxon>
        <taxon>Leotiomycetes</taxon>
        <taxon>Helotiales</taxon>
        <taxon>Sclerotiniaceae</taxon>
        <taxon>Monilinia</taxon>
    </lineage>
</organism>
<dbReference type="PANTHER" id="PTHR16255:SF1">
    <property type="entry name" value="REQUIRED FOR MEIOTIC NUCLEAR DIVISION PROTEIN 1 HOMOLOG"/>
    <property type="match status" value="1"/>
</dbReference>
<evidence type="ECO:0000256" key="1">
    <source>
        <dbReference type="ARBA" id="ARBA00008306"/>
    </source>
</evidence>
<dbReference type="GO" id="GO:0070131">
    <property type="term" value="P:positive regulation of mitochondrial translation"/>
    <property type="evidence" value="ECO:0007669"/>
    <property type="project" value="TreeGrafter"/>
</dbReference>
<evidence type="ECO:0000313" key="4">
    <source>
        <dbReference type="EMBL" id="KAA8566422.1"/>
    </source>
</evidence>
<evidence type="ECO:0000256" key="2">
    <source>
        <dbReference type="SAM" id="MobiDB-lite"/>
    </source>
</evidence>